<name>A0A3B8WM84_MARNT</name>
<proteinExistence type="predicted"/>
<feature type="transmembrane region" description="Helical" evidence="1">
    <location>
        <begin position="120"/>
        <end position="139"/>
    </location>
</feature>
<sequence length="187" mass="19825">MLTDSNTMASPVLPPPRSETGVVGRMRANLFNSRFNSAMTVLAVIVIALALWFGLGWILVDADWTVISTLGGRMIIGQYNIEAACPGQNCFWRPQAGLLLVTLVLGMAWQVAGGGVTKRIALAVAGVAAAFAFLPYAFSQMGLDVRLLLLANLPALAVGWSLARYTKLGTASWTAILSVAAFVLTLV</sequence>
<organism evidence="2 3">
    <name type="scientific">Marinobacter nauticus</name>
    <name type="common">Marinobacter hydrocarbonoclasticus</name>
    <name type="synonym">Marinobacter aquaeolei</name>
    <dbReference type="NCBI Taxonomy" id="2743"/>
    <lineage>
        <taxon>Bacteria</taxon>
        <taxon>Pseudomonadati</taxon>
        <taxon>Pseudomonadota</taxon>
        <taxon>Gammaproteobacteria</taxon>
        <taxon>Pseudomonadales</taxon>
        <taxon>Marinobacteraceae</taxon>
        <taxon>Marinobacter</taxon>
    </lineage>
</organism>
<comment type="caution">
    <text evidence="2">The sequence shown here is derived from an EMBL/GenBank/DDBJ whole genome shotgun (WGS) entry which is preliminary data.</text>
</comment>
<dbReference type="EMBL" id="DLYI01000233">
    <property type="protein sequence ID" value="HAC29610.1"/>
    <property type="molecule type" value="Genomic_DNA"/>
</dbReference>
<accession>A0A3B8WM84</accession>
<feature type="transmembrane region" description="Helical" evidence="1">
    <location>
        <begin position="96"/>
        <end position="113"/>
    </location>
</feature>
<evidence type="ECO:0000256" key="1">
    <source>
        <dbReference type="SAM" id="Phobius"/>
    </source>
</evidence>
<feature type="non-terminal residue" evidence="2">
    <location>
        <position position="187"/>
    </location>
</feature>
<evidence type="ECO:0000313" key="3">
    <source>
        <dbReference type="Proteomes" id="UP000261325"/>
    </source>
</evidence>
<evidence type="ECO:0000313" key="2">
    <source>
        <dbReference type="EMBL" id="HAC29610.1"/>
    </source>
</evidence>
<keyword evidence="1" id="KW-0812">Transmembrane</keyword>
<reference evidence="2 3" key="1">
    <citation type="journal article" date="2018" name="Nat. Biotechnol.">
        <title>A standardized bacterial taxonomy based on genome phylogeny substantially revises the tree of life.</title>
        <authorList>
            <person name="Parks D.H."/>
            <person name="Chuvochina M."/>
            <person name="Waite D.W."/>
            <person name="Rinke C."/>
            <person name="Skarshewski A."/>
            <person name="Chaumeil P.A."/>
            <person name="Hugenholtz P."/>
        </authorList>
    </citation>
    <scope>NUCLEOTIDE SEQUENCE [LARGE SCALE GENOMIC DNA]</scope>
    <source>
        <strain evidence="2">UBA9049</strain>
    </source>
</reference>
<feature type="transmembrane region" description="Helical" evidence="1">
    <location>
        <begin position="35"/>
        <end position="60"/>
    </location>
</feature>
<keyword evidence="1" id="KW-1133">Transmembrane helix</keyword>
<protein>
    <submittedName>
        <fullName evidence="2">Uncharacterized protein</fullName>
    </submittedName>
</protein>
<keyword evidence="1" id="KW-0472">Membrane</keyword>
<gene>
    <name evidence="2" type="ORF">DCF82_17660</name>
</gene>
<feature type="transmembrane region" description="Helical" evidence="1">
    <location>
        <begin position="170"/>
        <end position="186"/>
    </location>
</feature>
<dbReference type="AlphaFoldDB" id="A0A3B8WM84"/>
<dbReference type="Proteomes" id="UP000261325">
    <property type="component" value="Unassembled WGS sequence"/>
</dbReference>